<dbReference type="AlphaFoldDB" id="A0A1Y5F913"/>
<dbReference type="PANTHER" id="PTHR43084:SF1">
    <property type="entry name" value="PERSULFIDE DIOXYGENASE ETHE1, MITOCHONDRIAL"/>
    <property type="match status" value="1"/>
</dbReference>
<sequence length="237" mass="27146">MVFSNNIGVRPLFDRVSCTYTYLVYDRETLDAVIIDPVRETFSRDLRVINQMGLKLSWCLETHVHADHITSAALFVKEFGVKIALGEKADVECRNAVQFSDNQFLEVTKDLKIRVITTPGHTICSVCFHVEDFLFTGDTLFVRGCGRTDFQMGSPRDLYESVHRKLYILNDETRVLPGHDYNGEMFSTIGEEKKFNPRLQESKGLEEFTEIMNHLNLPYPEKIDQALPANLRCGEEA</sequence>
<dbReference type="PANTHER" id="PTHR43084">
    <property type="entry name" value="PERSULFIDE DIOXYGENASE ETHE1"/>
    <property type="match status" value="1"/>
</dbReference>
<feature type="domain" description="Metallo-beta-lactamase" evidence="2">
    <location>
        <begin position="18"/>
        <end position="179"/>
    </location>
</feature>
<organism evidence="3 4">
    <name type="scientific">Halobacteriovorax marinus</name>
    <dbReference type="NCBI Taxonomy" id="97084"/>
    <lineage>
        <taxon>Bacteria</taxon>
        <taxon>Pseudomonadati</taxon>
        <taxon>Bdellovibrionota</taxon>
        <taxon>Bacteriovoracia</taxon>
        <taxon>Bacteriovoracales</taxon>
        <taxon>Halobacteriovoraceae</taxon>
        <taxon>Halobacteriovorax</taxon>
    </lineage>
</organism>
<dbReference type="GO" id="GO:0050313">
    <property type="term" value="F:sulfur dioxygenase activity"/>
    <property type="evidence" value="ECO:0007669"/>
    <property type="project" value="InterPro"/>
</dbReference>
<dbReference type="GO" id="GO:0016787">
    <property type="term" value="F:hydrolase activity"/>
    <property type="evidence" value="ECO:0007669"/>
    <property type="project" value="UniProtKB-KW"/>
</dbReference>
<reference evidence="4" key="1">
    <citation type="journal article" date="2017" name="Proc. Natl. Acad. Sci. U.S.A.">
        <title>Simulation of Deepwater Horizon oil plume reveals substrate specialization within a complex community of hydrocarbon-degraders.</title>
        <authorList>
            <person name="Hu P."/>
            <person name="Dubinsky E.A."/>
            <person name="Probst A.J."/>
            <person name="Wang J."/>
            <person name="Sieber C.M.K."/>
            <person name="Tom L.M."/>
            <person name="Gardinali P."/>
            <person name="Banfield J.F."/>
            <person name="Atlas R.M."/>
            <person name="Andersen G.L."/>
        </authorList>
    </citation>
    <scope>NUCLEOTIDE SEQUENCE [LARGE SCALE GENOMIC DNA]</scope>
</reference>
<dbReference type="GO" id="GO:0006749">
    <property type="term" value="P:glutathione metabolic process"/>
    <property type="evidence" value="ECO:0007669"/>
    <property type="project" value="InterPro"/>
</dbReference>
<keyword evidence="1" id="KW-0479">Metal-binding</keyword>
<dbReference type="SUPFAM" id="SSF56281">
    <property type="entry name" value="Metallo-hydrolase/oxidoreductase"/>
    <property type="match status" value="1"/>
</dbReference>
<comment type="caution">
    <text evidence="3">The sequence shown here is derived from an EMBL/GenBank/DDBJ whole genome shotgun (WGS) entry which is preliminary data.</text>
</comment>
<dbReference type="InterPro" id="IPR001279">
    <property type="entry name" value="Metallo-B-lactamas"/>
</dbReference>
<protein>
    <submittedName>
        <fullName evidence="3">Zn-dependent hydrolase</fullName>
    </submittedName>
</protein>
<evidence type="ECO:0000313" key="4">
    <source>
        <dbReference type="Proteomes" id="UP000196531"/>
    </source>
</evidence>
<dbReference type="Pfam" id="PF00753">
    <property type="entry name" value="Lactamase_B"/>
    <property type="match status" value="1"/>
</dbReference>
<accession>A0A1Y5F913</accession>
<evidence type="ECO:0000259" key="2">
    <source>
        <dbReference type="SMART" id="SM00849"/>
    </source>
</evidence>
<dbReference type="GO" id="GO:0046872">
    <property type="term" value="F:metal ion binding"/>
    <property type="evidence" value="ECO:0007669"/>
    <property type="project" value="UniProtKB-KW"/>
</dbReference>
<evidence type="ECO:0000256" key="1">
    <source>
        <dbReference type="ARBA" id="ARBA00022723"/>
    </source>
</evidence>
<evidence type="ECO:0000313" key="3">
    <source>
        <dbReference type="EMBL" id="OUR97255.1"/>
    </source>
</evidence>
<dbReference type="InterPro" id="IPR044528">
    <property type="entry name" value="POD-like_MBL-fold"/>
</dbReference>
<dbReference type="EMBL" id="MAAO01000006">
    <property type="protein sequence ID" value="OUR97255.1"/>
    <property type="molecule type" value="Genomic_DNA"/>
</dbReference>
<dbReference type="Gene3D" id="3.60.15.10">
    <property type="entry name" value="Ribonuclease Z/Hydroxyacylglutathione hydrolase-like"/>
    <property type="match status" value="1"/>
</dbReference>
<name>A0A1Y5F913_9BACT</name>
<dbReference type="InterPro" id="IPR036866">
    <property type="entry name" value="RibonucZ/Hydroxyglut_hydro"/>
</dbReference>
<proteinExistence type="predicted"/>
<dbReference type="InterPro" id="IPR051682">
    <property type="entry name" value="Mito_Persulfide_Diox"/>
</dbReference>
<keyword evidence="3" id="KW-0378">Hydrolase</keyword>
<dbReference type="CDD" id="cd07724">
    <property type="entry name" value="POD-like_MBL-fold"/>
    <property type="match status" value="1"/>
</dbReference>
<dbReference type="GO" id="GO:0070813">
    <property type="term" value="P:hydrogen sulfide metabolic process"/>
    <property type="evidence" value="ECO:0007669"/>
    <property type="project" value="TreeGrafter"/>
</dbReference>
<gene>
    <name evidence="3" type="ORF">A9Q84_13090</name>
</gene>
<dbReference type="Proteomes" id="UP000196531">
    <property type="component" value="Unassembled WGS sequence"/>
</dbReference>
<dbReference type="SMART" id="SM00849">
    <property type="entry name" value="Lactamase_B"/>
    <property type="match status" value="1"/>
</dbReference>